<dbReference type="InterPro" id="IPR007815">
    <property type="entry name" value="Emycin_Estase"/>
</dbReference>
<dbReference type="KEGG" id="smiz:4412673_00276"/>
<dbReference type="EMBL" id="LT906468">
    <property type="protein sequence ID" value="SNV38090.1"/>
    <property type="molecule type" value="Genomic_DNA"/>
</dbReference>
<dbReference type="AlphaFoldDB" id="A0AAJ5BYR7"/>
<reference evidence="1 2" key="1">
    <citation type="submission" date="2017-06" db="EMBL/GenBank/DDBJ databases">
        <authorList>
            <consortium name="Pathogen Informatics"/>
        </authorList>
    </citation>
    <scope>NUCLEOTIDE SEQUENCE [LARGE SCALE GENOMIC DNA]</scope>
    <source>
        <strain evidence="1 2">NCTC12149</strain>
    </source>
</reference>
<protein>
    <submittedName>
        <fullName evidence="1">Erythromycin esterase</fullName>
    </submittedName>
</protein>
<dbReference type="CDD" id="cd14728">
    <property type="entry name" value="Ere-like"/>
    <property type="match status" value="1"/>
</dbReference>
<dbReference type="InterPro" id="IPR052036">
    <property type="entry name" value="Hydrolase/PRTase-associated"/>
</dbReference>
<evidence type="ECO:0000313" key="2">
    <source>
        <dbReference type="Proteomes" id="UP000215355"/>
    </source>
</evidence>
<organism evidence="1 2">
    <name type="scientific">Sphingobacterium mizutaii</name>
    <dbReference type="NCBI Taxonomy" id="1010"/>
    <lineage>
        <taxon>Bacteria</taxon>
        <taxon>Pseudomonadati</taxon>
        <taxon>Bacteroidota</taxon>
        <taxon>Sphingobacteriia</taxon>
        <taxon>Sphingobacteriales</taxon>
        <taxon>Sphingobacteriaceae</taxon>
        <taxon>Sphingobacterium</taxon>
    </lineage>
</organism>
<dbReference type="Gene3D" id="3.40.1660.10">
    <property type="entry name" value="EreA-like (biosynthetic domain)"/>
    <property type="match status" value="2"/>
</dbReference>
<dbReference type="SUPFAM" id="SSF159501">
    <property type="entry name" value="EreA/ChaN-like"/>
    <property type="match status" value="1"/>
</dbReference>
<dbReference type="PANTHER" id="PTHR31299">
    <property type="entry name" value="ESTERASE, PUTATIVE (AFU_ORTHOLOGUE AFUA_1G05850)-RELATED"/>
    <property type="match status" value="1"/>
</dbReference>
<accession>A0AAJ5BYR7</accession>
<proteinExistence type="predicted"/>
<name>A0AAJ5BYR7_9SPHI</name>
<dbReference type="GO" id="GO:0046677">
    <property type="term" value="P:response to antibiotic"/>
    <property type="evidence" value="ECO:0007669"/>
    <property type="project" value="InterPro"/>
</dbReference>
<evidence type="ECO:0000313" key="1">
    <source>
        <dbReference type="EMBL" id="SNV38090.1"/>
    </source>
</evidence>
<dbReference type="Proteomes" id="UP000215355">
    <property type="component" value="Chromosome 1"/>
</dbReference>
<sequence>MYFRPNHITKRQLMRLPFLIMSFFAGLHSVFGQSITDFSKLYLDDLYNKSSEIRQYKIGDNDFNDLESIGRSIGEADIVLLGEPSHGDGGAIQMKTRLVKYLHEHKGFDVLLFEADLFAIMYGLSGLEDPQEIKRFAKESIYTCWSESDVSKELWLYYSSQLKGPNPIRLGGFDVRHAGRYSKDRLVKYLDSHLISIDFNTTTDSYLRFKKDLSYFLKEEFRSRKDSVDPKNFNLEVDRIEEAVRYSRLDTKERNLCMIEINNIRNLFSYLIDGKSRDAIMAQNFILLSRYIFPGQKILVWSHNNHNVLDVNTYASYSKEFAENWYMNDTYRGFTYFGTDIFREFGDRVYSLAITSGSGNYSPAFFGKDYFHADFTKVAKIPASGKESLEKYLQNKKSGNRFIPLPDAQGRPSGLPWFSGRLLDLTFEAKMDYTSSFNGIIYLERTVDLNGN</sequence>
<dbReference type="PANTHER" id="PTHR31299:SF0">
    <property type="entry name" value="ESTERASE, PUTATIVE (AFU_ORTHOLOGUE AFUA_1G05850)-RELATED"/>
    <property type="match status" value="1"/>
</dbReference>
<gene>
    <name evidence="1" type="ORF">SAMEA4412673_00276</name>
</gene>
<dbReference type="Pfam" id="PF05139">
    <property type="entry name" value="Erythro_esteras"/>
    <property type="match status" value="1"/>
</dbReference>